<feature type="transmembrane region" description="Helical" evidence="1">
    <location>
        <begin position="830"/>
        <end position="856"/>
    </location>
</feature>
<protein>
    <submittedName>
        <fullName evidence="2">Uncharacterized protein</fullName>
    </submittedName>
</protein>
<reference evidence="2 3" key="1">
    <citation type="submission" date="2017-11" db="EMBL/GenBank/DDBJ databases">
        <title>Population delineation of vibrios coincides with oyster pathogenicity.</title>
        <authorList>
            <person name="Bruto M."/>
            <person name="Labreuche Y."/>
            <person name="James A."/>
            <person name="Piel D."/>
            <person name="Chenivesse S."/>
            <person name="Petton B."/>
            <person name="Polz M.F."/>
            <person name="Le Roux F."/>
        </authorList>
    </citation>
    <scope>NUCLEOTIDE SEQUENCE [LARGE SCALE GENOMIC DNA]</scope>
    <source>
        <strain evidence="2 3">FF_144</strain>
    </source>
</reference>
<name>A0A2T5F0Y4_VIBSP</name>
<dbReference type="AlphaFoldDB" id="A0A2T5F0Y4"/>
<feature type="transmembrane region" description="Helical" evidence="1">
    <location>
        <begin position="782"/>
        <end position="810"/>
    </location>
</feature>
<dbReference type="PROSITE" id="PS51257">
    <property type="entry name" value="PROKAR_LIPOPROTEIN"/>
    <property type="match status" value="1"/>
</dbReference>
<feature type="transmembrane region" description="Helical" evidence="1">
    <location>
        <begin position="748"/>
        <end position="770"/>
    </location>
</feature>
<feature type="transmembrane region" description="Helical" evidence="1">
    <location>
        <begin position="140"/>
        <end position="157"/>
    </location>
</feature>
<keyword evidence="1" id="KW-0812">Transmembrane</keyword>
<sequence>MNILKYIPLFLSVFVMGCQIEEPKDNNCLKSLEDYTIYNPVNCKSLDRMSDYIQVYDNKNLRYDTYVENEYIDQSKANSKNLIIKKQLVKSDKLSELKVFFKDSILINGLILIIFLYAIMKQLNLKSQMTAFKVTRSVGFFALSILLLKMLTTTNIYEIERNKALQRINNLFANVVYSAFLKEHKQDSVTYEDYASKEALFDVEAINKINLCLTNSVKSSVSDLRFNQSRMVESDALDFYSKKNSTYFKGIESRDNRQIAISMKNIDGYSTVSKVDFGSCGSIDFNEKTVNKKMIGVMKDTGFKKALHDAIVNKNFEQNWKKIESSFEDQYLITTNSKKELLSLFILYANEYKKGMIVGSVLTDYSNGINIKESNFNNLTRIMNDSDVWYKSVASSKCYQTYDLNHRTIKAQDIFVTMNNFDCADFKVDKITPINKDSLNPNTEKVTIDRRIDSNIEEAKLQSQKMIDSLNVDYAVVYHSFYAMIDRIYDYDNKLVEIINKGGFAAPEFFRYVTSTNNEYKHLNGEIANVSNVNYYNALPYFNSNANVDTNVSSSLYDLAFVNRFVTHTDGLEDDITNTNVASAILEEQFNLTDIRINTDDDLTSNVKNYADTLANSFNVLKTSISKMTCVNVKNCYEENEAFDGVREWTNVQTQLAFQSINVMGMGITVQITGSIYEMLFDLKGEQGNNSKGFTIGNNKPSMMNSLGSSVSKVGSMAGTAGMAAFVFSQIMSLLHEIPEILSLSTQYLIPILMDFQVFLIIAVLVFGLTTNTTMQDYKQTISTLVIVLISPFITIFSMHTVILLTNILINSVLDNIPIIFSMLFNSMKRFIYFEWMTPAFSVLSLFIVLILIVIFSIKLSRNIDLILNELIKKGTNAITSNSTDGIETAENLTWTYAGVKGLRTHLANKTQRNNMKLMRLMKSVKNNKPE</sequence>
<dbReference type="EMBL" id="PIFK01000003">
    <property type="protein sequence ID" value="PTP39401.1"/>
    <property type="molecule type" value="Genomic_DNA"/>
</dbReference>
<comment type="caution">
    <text evidence="2">The sequence shown here is derived from an EMBL/GenBank/DDBJ whole genome shotgun (WGS) entry which is preliminary data.</text>
</comment>
<evidence type="ECO:0000313" key="3">
    <source>
        <dbReference type="Proteomes" id="UP000244197"/>
    </source>
</evidence>
<organism evidence="2 3">
    <name type="scientific">Vibrio splendidus</name>
    <dbReference type="NCBI Taxonomy" id="29497"/>
    <lineage>
        <taxon>Bacteria</taxon>
        <taxon>Pseudomonadati</taxon>
        <taxon>Pseudomonadota</taxon>
        <taxon>Gammaproteobacteria</taxon>
        <taxon>Vibrionales</taxon>
        <taxon>Vibrionaceae</taxon>
        <taxon>Vibrio</taxon>
    </lineage>
</organism>
<keyword evidence="1" id="KW-1133">Transmembrane helix</keyword>
<dbReference type="Proteomes" id="UP000244197">
    <property type="component" value="Unassembled WGS sequence"/>
</dbReference>
<evidence type="ECO:0000313" key="2">
    <source>
        <dbReference type="EMBL" id="PTP39401.1"/>
    </source>
</evidence>
<gene>
    <name evidence="2" type="ORF">CWO07_02200</name>
</gene>
<feature type="transmembrane region" description="Helical" evidence="1">
    <location>
        <begin position="100"/>
        <end position="120"/>
    </location>
</feature>
<dbReference type="RefSeq" id="WP_108187197.1">
    <property type="nucleotide sequence ID" value="NZ_PIFK01000003.1"/>
</dbReference>
<keyword evidence="1" id="KW-0472">Membrane</keyword>
<proteinExistence type="predicted"/>
<evidence type="ECO:0000256" key="1">
    <source>
        <dbReference type="SAM" id="Phobius"/>
    </source>
</evidence>
<accession>A0A2T5F0Y4</accession>